<reference evidence="3 4" key="1">
    <citation type="submission" date="2021-01" db="EMBL/GenBank/DDBJ databases">
        <title>Carboxyliciviraga sp.nov., isolated from coastal sediments.</title>
        <authorList>
            <person name="Lu D."/>
            <person name="Zhang T."/>
        </authorList>
    </citation>
    <scope>NUCLEOTIDE SEQUENCE [LARGE SCALE GENOMIC DNA]</scope>
    <source>
        <strain evidence="3 4">N1Y132</strain>
    </source>
</reference>
<feature type="chain" id="PRO_5045204713" evidence="2">
    <location>
        <begin position="25"/>
        <end position="783"/>
    </location>
</feature>
<dbReference type="InterPro" id="IPR037066">
    <property type="entry name" value="Plug_dom_sf"/>
</dbReference>
<dbReference type="RefSeq" id="WP_200466338.1">
    <property type="nucleotide sequence ID" value="NZ_JAENRR010000053.1"/>
</dbReference>
<dbReference type="Gene3D" id="2.60.40.1120">
    <property type="entry name" value="Carboxypeptidase-like, regulatory domain"/>
    <property type="match status" value="1"/>
</dbReference>
<proteinExistence type="predicted"/>
<dbReference type="InterPro" id="IPR008969">
    <property type="entry name" value="CarboxyPept-like_regulatory"/>
</dbReference>
<dbReference type="SUPFAM" id="SSF49464">
    <property type="entry name" value="Carboxypeptidase regulatory domain-like"/>
    <property type="match status" value="1"/>
</dbReference>
<dbReference type="EMBL" id="JAENRR010000053">
    <property type="protein sequence ID" value="MBK3519117.1"/>
    <property type="molecule type" value="Genomic_DNA"/>
</dbReference>
<keyword evidence="3" id="KW-0675">Receptor</keyword>
<gene>
    <name evidence="3" type="ORF">JIV24_17345</name>
</gene>
<dbReference type="Gene3D" id="2.170.130.10">
    <property type="entry name" value="TonB-dependent receptor, plug domain"/>
    <property type="match status" value="1"/>
</dbReference>
<evidence type="ECO:0000256" key="2">
    <source>
        <dbReference type="SAM" id="SignalP"/>
    </source>
</evidence>
<accession>A0ABS1HN62</accession>
<keyword evidence="4" id="KW-1185">Reference proteome</keyword>
<feature type="signal peptide" evidence="2">
    <location>
        <begin position="1"/>
        <end position="24"/>
    </location>
</feature>
<keyword evidence="1 2" id="KW-0732">Signal</keyword>
<evidence type="ECO:0000313" key="4">
    <source>
        <dbReference type="Proteomes" id="UP000605676"/>
    </source>
</evidence>
<name>A0ABS1HN62_9BACT</name>
<organism evidence="3 4">
    <name type="scientific">Carboxylicivirga marina</name>
    <dbReference type="NCBI Taxonomy" id="2800988"/>
    <lineage>
        <taxon>Bacteria</taxon>
        <taxon>Pseudomonadati</taxon>
        <taxon>Bacteroidota</taxon>
        <taxon>Bacteroidia</taxon>
        <taxon>Marinilabiliales</taxon>
        <taxon>Marinilabiliaceae</taxon>
        <taxon>Carboxylicivirga</taxon>
    </lineage>
</organism>
<dbReference type="PANTHER" id="PTHR30069:SF29">
    <property type="entry name" value="HEMOGLOBIN AND HEMOGLOBIN-HAPTOGLOBIN-BINDING PROTEIN 1-RELATED"/>
    <property type="match status" value="1"/>
</dbReference>
<evidence type="ECO:0000256" key="1">
    <source>
        <dbReference type="ARBA" id="ARBA00022729"/>
    </source>
</evidence>
<dbReference type="Proteomes" id="UP000605676">
    <property type="component" value="Unassembled WGS sequence"/>
</dbReference>
<sequence length="783" mass="88152">MEKVKFVLLVCIYSALFPFVQSMAQGPVQTIKGRVVDADSEISIPGVNVIVLESHPQKGTITDMDGHFMIEDVPVGRYTIQISFLGYEPVVLSEVLVGSGKEIVLNVAIKETFQQLNEVVIKPEQRKDKAQNNMATLSARSFTVEEAGRFAGGWNDPSRLAGSFAGVSMAEGVNDNAIVVRGNAPKGILWRLEGVEIPVPNHLNGVNNGGGIETVFSVNMLDNSDFLTGAFPAEYGNAMSGVFDMKFRKGNRDQRESAFQIGSQGIDISSEGPFKDGGEASYLFNYRYSTMGLVGQLADMDVGLPNYQDLSFKVHLPTQKAGTFSIWGIGGKSNVAFEPDEDPNEWETSWDNNEYDTGSEIAAGGINHRLNFGQKTYLFSSIVGAYDGFTNVSDQLQRDGSMIPIADHSEKNYRLIVSSYLNHKFGNRHTNRTGMTYTNLSFDLDIQGNPNPGVEDELVRIANQTDNSYMMQAYTQSKFRIAPTFDVNAGINFTYFGLNEELIPEPRLGVTWRFIPKHSFSLAYGKHSRLEPLRFYLAQNESGAYLNPDLEVTKANHFVFSYDWRVSDNMSLKIEPYYQKLYDVPVLDGSSESLINYEWNMYFTDPLVNDGTGSNIGVDVTIERYMKNGYYYMFTGSFFDSKYKGGDGVERNTSYNRNMVLNLLGGKEWKVRENNLLSINGKISYMGGNRFTPPDQTLSKESEMVVLDESRAFEWQEDNKLFVDLAFNYRINRNKVSHVLILQAKNITMTEEMFGWAYDFQQQKVVPHGMTMIYPFFSYRLEF</sequence>
<dbReference type="InterPro" id="IPR039426">
    <property type="entry name" value="TonB-dep_rcpt-like"/>
</dbReference>
<dbReference type="PANTHER" id="PTHR30069">
    <property type="entry name" value="TONB-DEPENDENT OUTER MEMBRANE RECEPTOR"/>
    <property type="match status" value="1"/>
</dbReference>
<dbReference type="SUPFAM" id="SSF56935">
    <property type="entry name" value="Porins"/>
    <property type="match status" value="1"/>
</dbReference>
<evidence type="ECO:0000313" key="3">
    <source>
        <dbReference type="EMBL" id="MBK3519117.1"/>
    </source>
</evidence>
<dbReference type="Pfam" id="PF13715">
    <property type="entry name" value="CarbopepD_reg_2"/>
    <property type="match status" value="1"/>
</dbReference>
<protein>
    <submittedName>
        <fullName evidence="3">TonB-dependent receptor</fullName>
    </submittedName>
</protein>
<comment type="caution">
    <text evidence="3">The sequence shown here is derived from an EMBL/GenBank/DDBJ whole genome shotgun (WGS) entry which is preliminary data.</text>
</comment>